<comment type="caution">
    <text evidence="1">The sequence shown here is derived from an EMBL/GenBank/DDBJ whole genome shotgun (WGS) entry which is preliminary data.</text>
</comment>
<proteinExistence type="predicted"/>
<sequence length="443" mass="47982">PAPRVAVHWWRPRERDMSGRKPCGIFGSQGNTVPSPTSYWSTLRSTRCGGTATAGTTAPRCWAGQGTMGCSGTRSPLEPSPAPCLSGKTPWIGSSLRRPMRWCSDKVPTRCRRLCNGKNLCVWSNGTDVKAVPIGFHSVVVLSCAADACRRQSYWASALQMLLPVLEDRQSADAVCFGSALAACGVGEKWQEAQTFLRRCGAWRLRSDAEQALRRQRAVQPTETLLNILATAIAWDAALHLLAGHHWHLRCDVVSSNVLSKACAQEQQWQLAAQRLRDMRHQGLRGDLVSDNAAMSAFGYGLRWPMVLLQLADDSSWTSNERHSGAAVAACANANSWQSALWLLQTSTFPTDLALRACCAALPSAACAAWQVAWAALGRLGRRGLQVASATMEAVSGAVTRGGQWQVAAQLSELDFSSLEAQPVALWPQMSQLAADDAVEKLQ</sequence>
<dbReference type="EMBL" id="CAMXCT030003143">
    <property type="protein sequence ID" value="CAL4790012.1"/>
    <property type="molecule type" value="Genomic_DNA"/>
</dbReference>
<evidence type="ECO:0000313" key="3">
    <source>
        <dbReference type="EMBL" id="CAL4790012.1"/>
    </source>
</evidence>
<dbReference type="EMBL" id="CAMXCT020003143">
    <property type="protein sequence ID" value="CAL1156075.1"/>
    <property type="molecule type" value="Genomic_DNA"/>
</dbReference>
<accession>A0A9P1D4A1</accession>
<reference evidence="2" key="2">
    <citation type="submission" date="2024-04" db="EMBL/GenBank/DDBJ databases">
        <authorList>
            <person name="Chen Y."/>
            <person name="Shah S."/>
            <person name="Dougan E. K."/>
            <person name="Thang M."/>
            <person name="Chan C."/>
        </authorList>
    </citation>
    <scope>NUCLEOTIDE SEQUENCE [LARGE SCALE GENOMIC DNA]</scope>
</reference>
<evidence type="ECO:0000313" key="2">
    <source>
        <dbReference type="EMBL" id="CAL1156075.1"/>
    </source>
</evidence>
<organism evidence="1">
    <name type="scientific">Cladocopium goreaui</name>
    <dbReference type="NCBI Taxonomy" id="2562237"/>
    <lineage>
        <taxon>Eukaryota</taxon>
        <taxon>Sar</taxon>
        <taxon>Alveolata</taxon>
        <taxon>Dinophyceae</taxon>
        <taxon>Suessiales</taxon>
        <taxon>Symbiodiniaceae</taxon>
        <taxon>Cladocopium</taxon>
    </lineage>
</organism>
<dbReference type="EMBL" id="CAMXCT010003143">
    <property type="protein sequence ID" value="CAI4002700.1"/>
    <property type="molecule type" value="Genomic_DNA"/>
</dbReference>
<dbReference type="Gene3D" id="1.25.40.10">
    <property type="entry name" value="Tetratricopeptide repeat domain"/>
    <property type="match status" value="1"/>
</dbReference>
<dbReference type="OrthoDB" id="185373at2759"/>
<evidence type="ECO:0000313" key="4">
    <source>
        <dbReference type="Proteomes" id="UP001152797"/>
    </source>
</evidence>
<evidence type="ECO:0000313" key="1">
    <source>
        <dbReference type="EMBL" id="CAI4002700.1"/>
    </source>
</evidence>
<dbReference type="AlphaFoldDB" id="A0A9P1D4A1"/>
<gene>
    <name evidence="1" type="ORF">C1SCF055_LOCUS28637</name>
</gene>
<protein>
    <submittedName>
        <fullName evidence="3">Pentatricopeptide repeat-containing protein, mitochondrial</fullName>
    </submittedName>
</protein>
<feature type="non-terminal residue" evidence="1">
    <location>
        <position position="443"/>
    </location>
</feature>
<dbReference type="Proteomes" id="UP001152797">
    <property type="component" value="Unassembled WGS sequence"/>
</dbReference>
<reference evidence="1" key="1">
    <citation type="submission" date="2022-10" db="EMBL/GenBank/DDBJ databases">
        <authorList>
            <person name="Chen Y."/>
            <person name="Dougan E. K."/>
            <person name="Chan C."/>
            <person name="Rhodes N."/>
            <person name="Thang M."/>
        </authorList>
    </citation>
    <scope>NUCLEOTIDE SEQUENCE</scope>
</reference>
<name>A0A9P1D4A1_9DINO</name>
<keyword evidence="4" id="KW-1185">Reference proteome</keyword>
<feature type="non-terminal residue" evidence="1">
    <location>
        <position position="1"/>
    </location>
</feature>
<dbReference type="InterPro" id="IPR011990">
    <property type="entry name" value="TPR-like_helical_dom_sf"/>
</dbReference>